<comment type="caution">
    <text evidence="5">The sequence shown here is derived from an EMBL/GenBank/DDBJ whole genome shotgun (WGS) entry which is preliminary data.</text>
</comment>
<organism evidence="5 6">
    <name type="scientific">Diploptera punctata</name>
    <name type="common">Pacific beetle cockroach</name>
    <dbReference type="NCBI Taxonomy" id="6984"/>
    <lineage>
        <taxon>Eukaryota</taxon>
        <taxon>Metazoa</taxon>
        <taxon>Ecdysozoa</taxon>
        <taxon>Arthropoda</taxon>
        <taxon>Hexapoda</taxon>
        <taxon>Insecta</taxon>
        <taxon>Pterygota</taxon>
        <taxon>Neoptera</taxon>
        <taxon>Polyneoptera</taxon>
        <taxon>Dictyoptera</taxon>
        <taxon>Blattodea</taxon>
        <taxon>Blaberoidea</taxon>
        <taxon>Blaberidae</taxon>
        <taxon>Diplopterinae</taxon>
        <taxon>Diploptera</taxon>
    </lineage>
</organism>
<proteinExistence type="predicted"/>
<evidence type="ECO:0000259" key="4">
    <source>
        <dbReference type="PROSITE" id="PS50831"/>
    </source>
</evidence>
<feature type="compositionally biased region" description="Low complexity" evidence="3">
    <location>
        <begin position="81"/>
        <end position="91"/>
    </location>
</feature>
<feature type="non-terminal residue" evidence="5">
    <location>
        <position position="1"/>
    </location>
</feature>
<evidence type="ECO:0000313" key="5">
    <source>
        <dbReference type="EMBL" id="KAJ9586983.1"/>
    </source>
</evidence>
<feature type="compositionally biased region" description="Basic and acidic residues" evidence="3">
    <location>
        <begin position="464"/>
        <end position="476"/>
    </location>
</feature>
<gene>
    <name evidence="5" type="ORF">L9F63_019422</name>
</gene>
<keyword evidence="6" id="KW-1185">Reference proteome</keyword>
<dbReference type="GO" id="GO:0070161">
    <property type="term" value="C:anchoring junction"/>
    <property type="evidence" value="ECO:0007669"/>
    <property type="project" value="UniProtKB-SubCell"/>
</dbReference>
<feature type="region of interest" description="Disordered" evidence="3">
    <location>
        <begin position="107"/>
        <end position="143"/>
    </location>
</feature>
<comment type="subcellular location">
    <subcellularLocation>
        <location evidence="1">Cell junction</location>
    </subcellularLocation>
</comment>
<accession>A0AAD7ZUN1</accession>
<dbReference type="EMBL" id="JASPKZ010006818">
    <property type="protein sequence ID" value="KAJ9586983.1"/>
    <property type="molecule type" value="Genomic_DNA"/>
</dbReference>
<feature type="compositionally biased region" description="Basic and acidic residues" evidence="3">
    <location>
        <begin position="16"/>
        <end position="29"/>
    </location>
</feature>
<feature type="compositionally biased region" description="Polar residues" evidence="3">
    <location>
        <begin position="1"/>
        <end position="15"/>
    </location>
</feature>
<dbReference type="InterPro" id="IPR003127">
    <property type="entry name" value="SoHo_dom"/>
</dbReference>
<evidence type="ECO:0000313" key="6">
    <source>
        <dbReference type="Proteomes" id="UP001233999"/>
    </source>
</evidence>
<feature type="compositionally biased region" description="Polar residues" evidence="3">
    <location>
        <begin position="124"/>
        <end position="138"/>
    </location>
</feature>
<feature type="non-terminal residue" evidence="5">
    <location>
        <position position="504"/>
    </location>
</feature>
<feature type="region of interest" description="Disordered" evidence="3">
    <location>
        <begin position="1"/>
        <end position="91"/>
    </location>
</feature>
<reference evidence="5" key="2">
    <citation type="submission" date="2023-05" db="EMBL/GenBank/DDBJ databases">
        <authorList>
            <person name="Fouks B."/>
        </authorList>
    </citation>
    <scope>NUCLEOTIDE SEQUENCE</scope>
    <source>
        <strain evidence="5">Stay&amp;Tobe</strain>
        <tissue evidence="5">Testes</tissue>
    </source>
</reference>
<dbReference type="AlphaFoldDB" id="A0AAD7ZUN1"/>
<dbReference type="Proteomes" id="UP001233999">
    <property type="component" value="Unassembled WGS sequence"/>
</dbReference>
<feature type="region of interest" description="Disordered" evidence="3">
    <location>
        <begin position="453"/>
        <end position="476"/>
    </location>
</feature>
<evidence type="ECO:0000256" key="2">
    <source>
        <dbReference type="ARBA" id="ARBA00022949"/>
    </source>
</evidence>
<feature type="domain" description="SoHo" evidence="4">
    <location>
        <begin position="241"/>
        <end position="317"/>
    </location>
</feature>
<evidence type="ECO:0000256" key="1">
    <source>
        <dbReference type="ARBA" id="ARBA00004282"/>
    </source>
</evidence>
<name>A0AAD7ZUN1_DIPPU</name>
<protein>
    <recommendedName>
        <fullName evidence="4">SoHo domain-containing protein</fullName>
    </recommendedName>
</protein>
<sequence>VWSPSQKSSLETSGDSNRDKEKDTKKEGDDVPPVVWTPKSAGASPTSERKEFRPVNFESPKLQRKNRSGTSTPTFIKPENFQQSTITPITTQESTITTTTFSSVFPPWQHTSSLQQQHSRDDSTVSVGSTIQSPTSEKSVVSSTISTSIDRRLVQSQSAPASGLSALASSSSSIKLPRAQNPTITLLQKAREGQLPRGALYLDHKMNSKEGDKPYISPNEILYSVKKEYESDGEQRKKMVELGPRKFEGIGPTTKEGIPIVLRSEVKDANQAKWYKRMYDSLHRAGKDGHYPYTAPGGYLSEPEPAIYDSDIGYSAKYATLDRRRIKNKENDFTTSTLPRSRYVPHPSSIKYATEVYKNQPGRIEDYEPGHSSISEKETKQWWDEVLDIFDGQASGEPRTTPPTPSNKPFMTYALKESGYESDSTLVFKRRDENQCQLSPAEQKLAYKTIQKGGEVPLHGLRKPAPERPKDDSLDRPMIKNIKTKFVKNPHTGYKFQTLERIVE</sequence>
<keyword evidence="2" id="KW-0965">Cell junction</keyword>
<dbReference type="PROSITE" id="PS50831">
    <property type="entry name" value="SOHO"/>
    <property type="match status" value="1"/>
</dbReference>
<reference evidence="5" key="1">
    <citation type="journal article" date="2023" name="IScience">
        <title>Live-bearing cockroach genome reveals convergent evolutionary mechanisms linked to viviparity in insects and beyond.</title>
        <authorList>
            <person name="Fouks B."/>
            <person name="Harrison M.C."/>
            <person name="Mikhailova A.A."/>
            <person name="Marchal E."/>
            <person name="English S."/>
            <person name="Carruthers M."/>
            <person name="Jennings E.C."/>
            <person name="Chiamaka E.L."/>
            <person name="Frigard R.A."/>
            <person name="Pippel M."/>
            <person name="Attardo G.M."/>
            <person name="Benoit J.B."/>
            <person name="Bornberg-Bauer E."/>
            <person name="Tobe S.S."/>
        </authorList>
    </citation>
    <scope>NUCLEOTIDE SEQUENCE</scope>
    <source>
        <strain evidence="5">Stay&amp;Tobe</strain>
    </source>
</reference>
<evidence type="ECO:0000256" key="3">
    <source>
        <dbReference type="SAM" id="MobiDB-lite"/>
    </source>
</evidence>